<keyword evidence="3" id="KW-0472">Membrane</keyword>
<keyword evidence="3" id="KW-1133">Transmembrane helix</keyword>
<accession>A0ABR4EPG4</accession>
<protein>
    <submittedName>
        <fullName evidence="4">Uncharacterized protein</fullName>
    </submittedName>
</protein>
<evidence type="ECO:0000313" key="4">
    <source>
        <dbReference type="EMBL" id="KAL2284333.1"/>
    </source>
</evidence>
<evidence type="ECO:0000313" key="5">
    <source>
        <dbReference type="Proteomes" id="UP001600888"/>
    </source>
</evidence>
<keyword evidence="5" id="KW-1185">Reference proteome</keyword>
<feature type="region of interest" description="Disordered" evidence="2">
    <location>
        <begin position="386"/>
        <end position="411"/>
    </location>
</feature>
<feature type="region of interest" description="Disordered" evidence="2">
    <location>
        <begin position="619"/>
        <end position="644"/>
    </location>
</feature>
<name>A0ABR4EPG4_9PEZI</name>
<feature type="compositionally biased region" description="Basic and acidic residues" evidence="2">
    <location>
        <begin position="619"/>
        <end position="629"/>
    </location>
</feature>
<evidence type="ECO:0000256" key="1">
    <source>
        <dbReference type="SAM" id="Coils"/>
    </source>
</evidence>
<evidence type="ECO:0000256" key="2">
    <source>
        <dbReference type="SAM" id="MobiDB-lite"/>
    </source>
</evidence>
<reference evidence="4 5" key="1">
    <citation type="submission" date="2024-03" db="EMBL/GenBank/DDBJ databases">
        <title>A high-quality draft genome sequence of Diaporthe vaccinii, a causative agent of upright dieback and viscid rot disease in cranberry plants.</title>
        <authorList>
            <person name="Sarrasin M."/>
            <person name="Lang B.F."/>
            <person name="Burger G."/>
        </authorList>
    </citation>
    <scope>NUCLEOTIDE SEQUENCE [LARGE SCALE GENOMIC DNA]</scope>
    <source>
        <strain evidence="4 5">IS7</strain>
    </source>
</reference>
<organism evidence="4 5">
    <name type="scientific">Diaporthe vaccinii</name>
    <dbReference type="NCBI Taxonomy" id="105482"/>
    <lineage>
        <taxon>Eukaryota</taxon>
        <taxon>Fungi</taxon>
        <taxon>Dikarya</taxon>
        <taxon>Ascomycota</taxon>
        <taxon>Pezizomycotina</taxon>
        <taxon>Sordariomycetes</taxon>
        <taxon>Sordariomycetidae</taxon>
        <taxon>Diaporthales</taxon>
        <taxon>Diaporthaceae</taxon>
        <taxon>Diaporthe</taxon>
        <taxon>Diaporthe eres species complex</taxon>
    </lineage>
</organism>
<dbReference type="EMBL" id="JBAWTH010000037">
    <property type="protein sequence ID" value="KAL2284333.1"/>
    <property type="molecule type" value="Genomic_DNA"/>
</dbReference>
<feature type="compositionally biased region" description="Polar residues" evidence="2">
    <location>
        <begin position="80"/>
        <end position="97"/>
    </location>
</feature>
<feature type="region of interest" description="Disordered" evidence="2">
    <location>
        <begin position="122"/>
        <end position="193"/>
    </location>
</feature>
<feature type="coiled-coil region" evidence="1">
    <location>
        <begin position="502"/>
        <end position="529"/>
    </location>
</feature>
<sequence>MEGLKLIAQSTFDRHQKFRSGVDDSQRYNVIEIGAFESPNAHSPTTGTASNRQSIGSTSNAHSVSDGSAGVIKSQDDASKATSATPSDAGGNRTTLNEWTVHEEDLVAFMKMRPVESVAVSPKRSASQLQQADAKIPKAQGQATTDSGTASTAGHSRSVSLQSAKTASTSATTATTGTSPAKASDEAPRKARQEVEAAASLKMVCIQRAVPDGASGGDTNALAISREAFLHLYVDTMDADHGALYFIARDYDGFHEYNDTTKGIVTTFIGTADYALVWTFNRRSLETRGLLIDRKPPEQPKDPDPAPESTSAKKKQSKAGAVIPSEAWVGFRNMLKMYRGYIFAPPLLSFVSCLHMLHSFDDQLSASDLPHVKDIERKVGNGTVEATKAGEVARTSQSKSQSLSRQSSSYATRLSTEPSFIDLSPGTPTQQQKPFSIDRLISWSQASGEIADSAARKLRQIKMGREILEMISREHETVVADVVAPSFLDRYHRAMQGMIEAIPAVERHMASLEETLVDLKARTERLNGLISALFSREQAGSEGHPVASSLDLALMGRGREDPSVDRVAVMSTTLMPITVFAAVVAIALIRWSVVVPCLIFFFLGWSMVTQREWVKEASGHSHEEHERPSRPGIIGQVSEKMPRS</sequence>
<evidence type="ECO:0000256" key="3">
    <source>
        <dbReference type="SAM" id="Phobius"/>
    </source>
</evidence>
<feature type="compositionally biased region" description="Low complexity" evidence="2">
    <location>
        <begin position="163"/>
        <end position="182"/>
    </location>
</feature>
<feature type="compositionally biased region" description="Basic and acidic residues" evidence="2">
    <location>
        <begin position="183"/>
        <end position="193"/>
    </location>
</feature>
<feature type="compositionally biased region" description="Low complexity" evidence="2">
    <location>
        <begin position="141"/>
        <end position="156"/>
    </location>
</feature>
<gene>
    <name evidence="4" type="ORF">FJTKL_09037</name>
</gene>
<feature type="region of interest" description="Disordered" evidence="2">
    <location>
        <begin position="36"/>
        <end position="97"/>
    </location>
</feature>
<dbReference type="Proteomes" id="UP001600888">
    <property type="component" value="Unassembled WGS sequence"/>
</dbReference>
<proteinExistence type="predicted"/>
<feature type="compositionally biased region" description="Polar residues" evidence="2">
    <location>
        <begin position="40"/>
        <end position="66"/>
    </location>
</feature>
<feature type="transmembrane region" description="Helical" evidence="3">
    <location>
        <begin position="579"/>
        <end position="605"/>
    </location>
</feature>
<feature type="compositionally biased region" description="Low complexity" evidence="2">
    <location>
        <begin position="396"/>
        <end position="409"/>
    </location>
</feature>
<keyword evidence="1" id="KW-0175">Coiled coil</keyword>
<feature type="compositionally biased region" description="Basic and acidic residues" evidence="2">
    <location>
        <begin position="289"/>
        <end position="304"/>
    </location>
</feature>
<feature type="region of interest" description="Disordered" evidence="2">
    <location>
        <begin position="289"/>
        <end position="318"/>
    </location>
</feature>
<keyword evidence="3" id="KW-0812">Transmembrane</keyword>
<comment type="caution">
    <text evidence="4">The sequence shown here is derived from an EMBL/GenBank/DDBJ whole genome shotgun (WGS) entry which is preliminary data.</text>
</comment>